<evidence type="ECO:0000313" key="1">
    <source>
        <dbReference type="EMBL" id="VDO94578.1"/>
    </source>
</evidence>
<proteinExistence type="predicted"/>
<dbReference type="EMBL" id="UZAH01027738">
    <property type="protein sequence ID" value="VDO94578.1"/>
    <property type="molecule type" value="Genomic_DNA"/>
</dbReference>
<dbReference type="AlphaFoldDB" id="A0A183FWZ8"/>
<sequence length="121" mass="13750">MADGDTMQDELELEFRQLCGGESERHDILQVCDRLERSIKVTRTSIMAEVSKRWRTGNLDHETIEVAGQQCMEQSLEHVATDPRGRVQKGVRTGKVDGSDFVKPIVRKRVGTDFHLGRKDP</sequence>
<accession>A0A3P8D2D0</accession>
<gene>
    <name evidence="1" type="ORF">HPBE_LOCUS13021</name>
</gene>
<evidence type="ECO:0000313" key="2">
    <source>
        <dbReference type="Proteomes" id="UP000050761"/>
    </source>
</evidence>
<organism evidence="2 3">
    <name type="scientific">Heligmosomoides polygyrus</name>
    <name type="common">Parasitic roundworm</name>
    <dbReference type="NCBI Taxonomy" id="6339"/>
    <lineage>
        <taxon>Eukaryota</taxon>
        <taxon>Metazoa</taxon>
        <taxon>Ecdysozoa</taxon>
        <taxon>Nematoda</taxon>
        <taxon>Chromadorea</taxon>
        <taxon>Rhabditida</taxon>
        <taxon>Rhabditina</taxon>
        <taxon>Rhabditomorpha</taxon>
        <taxon>Strongyloidea</taxon>
        <taxon>Heligmosomidae</taxon>
        <taxon>Heligmosomoides</taxon>
    </lineage>
</organism>
<protein>
    <submittedName>
        <fullName evidence="3">TFIIS central domain-containing protein</fullName>
    </submittedName>
</protein>
<accession>A0A183FWZ8</accession>
<dbReference type="Proteomes" id="UP000050761">
    <property type="component" value="Unassembled WGS sequence"/>
</dbReference>
<reference evidence="3" key="2">
    <citation type="submission" date="2019-09" db="UniProtKB">
        <authorList>
            <consortium name="WormBaseParasite"/>
        </authorList>
    </citation>
    <scope>IDENTIFICATION</scope>
</reference>
<reference evidence="1 2" key="1">
    <citation type="submission" date="2018-11" db="EMBL/GenBank/DDBJ databases">
        <authorList>
            <consortium name="Pathogen Informatics"/>
        </authorList>
    </citation>
    <scope>NUCLEOTIDE SEQUENCE [LARGE SCALE GENOMIC DNA]</scope>
</reference>
<dbReference type="WBParaSite" id="HPBE_0001302001-mRNA-1">
    <property type="protein sequence ID" value="HPBE_0001302001-mRNA-1"/>
    <property type="gene ID" value="HPBE_0001302001"/>
</dbReference>
<name>A0A183FWZ8_HELPZ</name>
<keyword evidence="2" id="KW-1185">Reference proteome</keyword>
<evidence type="ECO:0000313" key="3">
    <source>
        <dbReference type="WBParaSite" id="HPBE_0001302001-mRNA-1"/>
    </source>
</evidence>